<dbReference type="InterPro" id="IPR036291">
    <property type="entry name" value="NAD(P)-bd_dom_sf"/>
</dbReference>
<sequence length="489" mass="53850">MAENPIRFGILGCAGIARKVSRAIILAPNAALYAIGSRSIDKASKFAAANSFPPSAKIYGSYDGVLDDPAVDAVYVPLPTSLHIRWAVLAAEKKKHLLLEKPVALNVSEFDQILKACEANGVQFMDATMWMHNPRTAKMTEFLSDSQIFGQLKTINSCFTFAANPDFLKNDIRVKSDLDALGALGDAGWYCVRSILWIADFELPKTVTALRDPIFNEVGVFLSCGASLHWEDDKVATFHCSFLSNLTMDVTASGTKGTLHIRDLIIPFEDDKASFTVATESGFDELMTTWVPKPSEHTVTTDLPQEACMVREFSRLVAGIKGNGQSPEKKWPTYSRKTQLILDAVKASIEKGFEPVEITFMDFRTTALFGEEGSSQAQADGCSYACFVMVVLLMSNQVSYAYMVINFDHAFFLIKGLSCCIESVLLYRSRVIPGVLPRISLSCFAPVFSLPCEFVSAEEPMTPEDLNETAVVFHAFVLASALCQLYQKF</sequence>
<feature type="domain" description="GFO/IDH/MocA-like oxidoreductase" evidence="3">
    <location>
        <begin position="145"/>
        <end position="259"/>
    </location>
</feature>
<dbReference type="Pfam" id="PF22725">
    <property type="entry name" value="GFO_IDH_MocA_C3"/>
    <property type="match status" value="1"/>
</dbReference>
<evidence type="ECO:0000259" key="3">
    <source>
        <dbReference type="Pfam" id="PF22725"/>
    </source>
</evidence>
<dbReference type="Pfam" id="PF01408">
    <property type="entry name" value="GFO_IDH_MocA"/>
    <property type="match status" value="1"/>
</dbReference>
<keyword evidence="5" id="KW-1185">Reference proteome</keyword>
<comment type="similarity">
    <text evidence="1">Belongs to the Gfo/Idh/MocA family.</text>
</comment>
<dbReference type="InterPro" id="IPR000683">
    <property type="entry name" value="Gfo/Idh/MocA-like_OxRdtase_N"/>
</dbReference>
<dbReference type="Gene3D" id="3.30.360.10">
    <property type="entry name" value="Dihydrodipicolinate Reductase, domain 2"/>
    <property type="match status" value="1"/>
</dbReference>
<organism evidence="4 5">
    <name type="scientific">Camellia sinensis var. sinensis</name>
    <name type="common">China tea</name>
    <dbReference type="NCBI Taxonomy" id="542762"/>
    <lineage>
        <taxon>Eukaryota</taxon>
        <taxon>Viridiplantae</taxon>
        <taxon>Streptophyta</taxon>
        <taxon>Embryophyta</taxon>
        <taxon>Tracheophyta</taxon>
        <taxon>Spermatophyta</taxon>
        <taxon>Magnoliopsida</taxon>
        <taxon>eudicotyledons</taxon>
        <taxon>Gunneridae</taxon>
        <taxon>Pentapetalae</taxon>
        <taxon>asterids</taxon>
        <taxon>Ericales</taxon>
        <taxon>Theaceae</taxon>
        <taxon>Camellia</taxon>
    </lineage>
</organism>
<evidence type="ECO:0000259" key="2">
    <source>
        <dbReference type="Pfam" id="PF01408"/>
    </source>
</evidence>
<reference evidence="4 5" key="1">
    <citation type="journal article" date="2018" name="Proc. Natl. Acad. Sci. U.S.A.">
        <title>Draft genome sequence of Camellia sinensis var. sinensis provides insights into the evolution of the tea genome and tea quality.</title>
        <authorList>
            <person name="Wei C."/>
            <person name="Yang H."/>
            <person name="Wang S."/>
            <person name="Zhao J."/>
            <person name="Liu C."/>
            <person name="Gao L."/>
            <person name="Xia E."/>
            <person name="Lu Y."/>
            <person name="Tai Y."/>
            <person name="She G."/>
            <person name="Sun J."/>
            <person name="Cao H."/>
            <person name="Tong W."/>
            <person name="Gao Q."/>
            <person name="Li Y."/>
            <person name="Deng W."/>
            <person name="Jiang X."/>
            <person name="Wang W."/>
            <person name="Chen Q."/>
            <person name="Zhang S."/>
            <person name="Li H."/>
            <person name="Wu J."/>
            <person name="Wang P."/>
            <person name="Li P."/>
            <person name="Shi C."/>
            <person name="Zheng F."/>
            <person name="Jian J."/>
            <person name="Huang B."/>
            <person name="Shan D."/>
            <person name="Shi M."/>
            <person name="Fang C."/>
            <person name="Yue Y."/>
            <person name="Li F."/>
            <person name="Li D."/>
            <person name="Wei S."/>
            <person name="Han B."/>
            <person name="Jiang C."/>
            <person name="Yin Y."/>
            <person name="Xia T."/>
            <person name="Zhang Z."/>
            <person name="Bennetzen J.L."/>
            <person name="Zhao S."/>
            <person name="Wan X."/>
        </authorList>
    </citation>
    <scope>NUCLEOTIDE SEQUENCE [LARGE SCALE GENOMIC DNA]</scope>
    <source>
        <strain evidence="5">cv. Shuchazao</strain>
        <tissue evidence="4">Leaf</tissue>
    </source>
</reference>
<dbReference type="InterPro" id="IPR055170">
    <property type="entry name" value="GFO_IDH_MocA-like_dom"/>
</dbReference>
<gene>
    <name evidence="4" type="ORF">TEA_013454</name>
</gene>
<dbReference type="GO" id="GO:0000166">
    <property type="term" value="F:nucleotide binding"/>
    <property type="evidence" value="ECO:0007669"/>
    <property type="project" value="InterPro"/>
</dbReference>
<proteinExistence type="inferred from homology"/>
<name>A0A4S4E410_CAMSN</name>
<evidence type="ECO:0000313" key="4">
    <source>
        <dbReference type="EMBL" id="THG10671.1"/>
    </source>
</evidence>
<accession>A0A4S4E410</accession>
<dbReference type="SUPFAM" id="SSF55347">
    <property type="entry name" value="Glyceraldehyde-3-phosphate dehydrogenase-like, C-terminal domain"/>
    <property type="match status" value="1"/>
</dbReference>
<dbReference type="Proteomes" id="UP000306102">
    <property type="component" value="Unassembled WGS sequence"/>
</dbReference>
<dbReference type="SUPFAM" id="SSF51735">
    <property type="entry name" value="NAD(P)-binding Rossmann-fold domains"/>
    <property type="match status" value="1"/>
</dbReference>
<dbReference type="Gene3D" id="3.40.50.720">
    <property type="entry name" value="NAD(P)-binding Rossmann-like Domain"/>
    <property type="match status" value="1"/>
</dbReference>
<dbReference type="PANTHER" id="PTHR46368">
    <property type="match status" value="1"/>
</dbReference>
<feature type="domain" description="Gfo/Idh/MocA-like oxidoreductase N-terminal" evidence="2">
    <location>
        <begin position="6"/>
        <end position="125"/>
    </location>
</feature>
<evidence type="ECO:0000313" key="5">
    <source>
        <dbReference type="Proteomes" id="UP000306102"/>
    </source>
</evidence>
<dbReference type="EMBL" id="SDRB02007781">
    <property type="protein sequence ID" value="THG10671.1"/>
    <property type="molecule type" value="Genomic_DNA"/>
</dbReference>
<dbReference type="STRING" id="542762.A0A4S4E410"/>
<dbReference type="PANTHER" id="PTHR46368:SF19">
    <property type="entry name" value="GFO_IDH_MOCA-LIKE OXIDOREDUCTASE N-TERMINAL DOMAIN-CONTAINING PROTEIN"/>
    <property type="match status" value="1"/>
</dbReference>
<protein>
    <submittedName>
        <fullName evidence="4">Uncharacterized protein</fullName>
    </submittedName>
</protein>
<comment type="caution">
    <text evidence="4">The sequence shown here is derived from an EMBL/GenBank/DDBJ whole genome shotgun (WGS) entry which is preliminary data.</text>
</comment>
<dbReference type="AlphaFoldDB" id="A0A4S4E410"/>
<evidence type="ECO:0000256" key="1">
    <source>
        <dbReference type="ARBA" id="ARBA00010928"/>
    </source>
</evidence>